<dbReference type="AlphaFoldDB" id="A0A6P8ASC1"/>
<dbReference type="Proteomes" id="UP000515153">
    <property type="component" value="Unplaced"/>
</dbReference>
<protein>
    <recommendedName>
        <fullName evidence="1">Heterokaryon incompatibility domain-containing protein</fullName>
    </recommendedName>
</protein>
<reference evidence="3" key="3">
    <citation type="submission" date="2025-08" db="UniProtKB">
        <authorList>
            <consortium name="RefSeq"/>
        </authorList>
    </citation>
    <scope>IDENTIFICATION</scope>
    <source>
        <strain evidence="3">NI907</strain>
    </source>
</reference>
<name>A0A6P8ASC1_PYRGI</name>
<proteinExistence type="predicted"/>
<dbReference type="RefSeq" id="XP_030977790.1">
    <property type="nucleotide sequence ID" value="XM_031129256.1"/>
</dbReference>
<organism evidence="2 3">
    <name type="scientific">Pyricularia grisea</name>
    <name type="common">Crabgrass-specific blast fungus</name>
    <name type="synonym">Magnaporthe grisea</name>
    <dbReference type="NCBI Taxonomy" id="148305"/>
    <lineage>
        <taxon>Eukaryota</taxon>
        <taxon>Fungi</taxon>
        <taxon>Dikarya</taxon>
        <taxon>Ascomycota</taxon>
        <taxon>Pezizomycotina</taxon>
        <taxon>Sordariomycetes</taxon>
        <taxon>Sordariomycetidae</taxon>
        <taxon>Magnaporthales</taxon>
        <taxon>Pyriculariaceae</taxon>
        <taxon>Pyricularia</taxon>
    </lineage>
</organism>
<gene>
    <name evidence="3" type="ORF">PgNI_09269</name>
</gene>
<dbReference type="PANTHER" id="PTHR33112:SF15">
    <property type="entry name" value="HETEROKARYON INCOMPATIBILITY DOMAIN-CONTAINING PROTEIN"/>
    <property type="match status" value="1"/>
</dbReference>
<reference evidence="3" key="2">
    <citation type="submission" date="2019-10" db="EMBL/GenBank/DDBJ databases">
        <authorList>
            <consortium name="NCBI Genome Project"/>
        </authorList>
    </citation>
    <scope>NUCLEOTIDE SEQUENCE</scope>
    <source>
        <strain evidence="3">NI907</strain>
    </source>
</reference>
<dbReference type="InterPro" id="IPR010730">
    <property type="entry name" value="HET"/>
</dbReference>
<dbReference type="Pfam" id="PF06985">
    <property type="entry name" value="HET"/>
    <property type="match status" value="1"/>
</dbReference>
<sequence length="752" mass="83386">MKSKVESTNGILHDEASLVELARSSALCDACRAIFSAHPDPEPQPCYFSKDSFVHHHAGGLEAAADNGCALCYYLAPAAGARDGGPRSTQWWMGRAVWDNDRWDESNKGINEDLFTLMICSSDGVGMKERSLTSHLGFVAAPYDKPIGASFYPKPESSKLADLVRCWVGNCQSQAHWQCAKYRSAHRLKPRRVLEISNTSLLLRDLSEIGLQGTYITLSHRWTTSEPPKLRRENADELFTVGVPLACLPRAFQDAAEICTWLGVKYLWIDSLCIYQDSAADWEREAGMMGDIYGGALINIAATDASTACEGIITRDRPRPLLPVVSSLGNPLLPERGTFVLHPTQAYGSQVTDTILLGRGWVHQELCVAPATLYMTATQAWWHCTTTMCNETYPEGMPSFIDKPNISNRLTLLPGATGEATTSDGADTMVSEERALSLVKWFTFVRPYSDSDFTIESDRMVALAGVVNMVASVLGSYYCGTWYQPSLTTEQNQFLCQILWQPSTQIGSRKANTLGGHPLVEGDRFIPTWSWASSYGVSYVPGAGPQRDRLTRLASPPPIGKMDRFGWPLAVEDATLHLVGVLVPIFVLPHTFYRWGFQAWARPLQDPLPSNGQLHGVMIMFDDAQEFAEVKEDAERSGGRRPLDGLFFLVTHYSEQIVANVCGLVVRVRDGKRHGDGKDRKEGIFSRAGVFFPQQCCGYSEEARFAAANHSTLFHDFQLARYGKRALDALELSPERRNLADAEPTLDEVYLR</sequence>
<dbReference type="PANTHER" id="PTHR33112">
    <property type="entry name" value="DOMAIN PROTEIN, PUTATIVE-RELATED"/>
    <property type="match status" value="1"/>
</dbReference>
<reference evidence="3" key="1">
    <citation type="journal article" date="2019" name="Mol. Biol. Evol.">
        <title>Blast fungal genomes show frequent chromosomal changes, gene gains and losses, and effector gene turnover.</title>
        <authorList>
            <person name="Gomez Luciano L.B."/>
            <person name="Jason Tsai I."/>
            <person name="Chuma I."/>
            <person name="Tosa Y."/>
            <person name="Chen Y.H."/>
            <person name="Li J.Y."/>
            <person name="Li M.Y."/>
            <person name="Jade Lu M.Y."/>
            <person name="Nakayashiki H."/>
            <person name="Li W.H."/>
        </authorList>
    </citation>
    <scope>NUCLEOTIDE SEQUENCE</scope>
    <source>
        <strain evidence="3">NI907</strain>
    </source>
</reference>
<dbReference type="GeneID" id="41964164"/>
<accession>A0A6P8ASC1</accession>
<dbReference type="KEGG" id="pgri:PgNI_09269"/>
<feature type="domain" description="Heterokaryon incompatibility" evidence="1">
    <location>
        <begin position="215"/>
        <end position="365"/>
    </location>
</feature>
<keyword evidence="2" id="KW-1185">Reference proteome</keyword>
<evidence type="ECO:0000313" key="3">
    <source>
        <dbReference type="RefSeq" id="XP_030977790.1"/>
    </source>
</evidence>
<evidence type="ECO:0000259" key="1">
    <source>
        <dbReference type="Pfam" id="PF06985"/>
    </source>
</evidence>
<evidence type="ECO:0000313" key="2">
    <source>
        <dbReference type="Proteomes" id="UP000515153"/>
    </source>
</evidence>